<keyword evidence="3" id="KW-1185">Reference proteome</keyword>
<name>A0ABS4YFI7_9MICO</name>
<evidence type="ECO:0000313" key="3">
    <source>
        <dbReference type="Proteomes" id="UP000698222"/>
    </source>
</evidence>
<organism evidence="2 3">
    <name type="scientific">Brachybacterium fresconis</name>
    <dbReference type="NCBI Taxonomy" id="173363"/>
    <lineage>
        <taxon>Bacteria</taxon>
        <taxon>Bacillati</taxon>
        <taxon>Actinomycetota</taxon>
        <taxon>Actinomycetes</taxon>
        <taxon>Micrococcales</taxon>
        <taxon>Dermabacteraceae</taxon>
        <taxon>Brachybacterium</taxon>
    </lineage>
</organism>
<accession>A0ABS4YFI7</accession>
<protein>
    <submittedName>
        <fullName evidence="2">Uncharacterized protein</fullName>
    </submittedName>
</protein>
<comment type="caution">
    <text evidence="2">The sequence shown here is derived from an EMBL/GenBank/DDBJ whole genome shotgun (WGS) entry which is preliminary data.</text>
</comment>
<dbReference type="Proteomes" id="UP000698222">
    <property type="component" value="Unassembled WGS sequence"/>
</dbReference>
<dbReference type="RefSeq" id="WP_209886893.1">
    <property type="nucleotide sequence ID" value="NZ_BAAAJV010000011.1"/>
</dbReference>
<gene>
    <name evidence="2" type="ORF">JOF44_000460</name>
</gene>
<feature type="region of interest" description="Disordered" evidence="1">
    <location>
        <begin position="131"/>
        <end position="164"/>
    </location>
</feature>
<proteinExistence type="predicted"/>
<evidence type="ECO:0000313" key="2">
    <source>
        <dbReference type="EMBL" id="MBP2407557.1"/>
    </source>
</evidence>
<reference evidence="2 3" key="1">
    <citation type="submission" date="2021-03" db="EMBL/GenBank/DDBJ databases">
        <title>Sequencing the genomes of 1000 actinobacteria strains.</title>
        <authorList>
            <person name="Klenk H.-P."/>
        </authorList>
    </citation>
    <scope>NUCLEOTIDE SEQUENCE [LARGE SCALE GENOMIC DNA]</scope>
    <source>
        <strain evidence="2 3">DSM 14564</strain>
    </source>
</reference>
<dbReference type="Gene3D" id="2.160.10.10">
    <property type="entry name" value="Hexapeptide repeat proteins"/>
    <property type="match status" value="1"/>
</dbReference>
<dbReference type="InterPro" id="IPR011004">
    <property type="entry name" value="Trimer_LpxA-like_sf"/>
</dbReference>
<dbReference type="EMBL" id="JAGIOC010000001">
    <property type="protein sequence ID" value="MBP2407557.1"/>
    <property type="molecule type" value="Genomic_DNA"/>
</dbReference>
<sequence length="164" mass="17483">MTVKRKKDTGEQGNGGQFGTTHRGEADVSVPPVDSGREHPFPAKGYYSAEELESLEDRGITVKTSPLPRRTPFVDRNAELGSGTTIGTSVFIESASRIGQDAKVSNHSLVVVDAQVGDDATVGKHATVSSGAQIGDRSSVDFRSTVGQDASIEDSPGRREQQRR</sequence>
<dbReference type="SUPFAM" id="SSF51161">
    <property type="entry name" value="Trimeric LpxA-like enzymes"/>
    <property type="match status" value="1"/>
</dbReference>
<feature type="region of interest" description="Disordered" evidence="1">
    <location>
        <begin position="1"/>
        <end position="43"/>
    </location>
</feature>
<feature type="compositionally biased region" description="Basic and acidic residues" evidence="1">
    <location>
        <begin position="155"/>
        <end position="164"/>
    </location>
</feature>
<evidence type="ECO:0000256" key="1">
    <source>
        <dbReference type="SAM" id="MobiDB-lite"/>
    </source>
</evidence>